<dbReference type="Pfam" id="PF13673">
    <property type="entry name" value="Acetyltransf_10"/>
    <property type="match status" value="1"/>
</dbReference>
<name>A0A846TJY4_9BACI</name>
<proteinExistence type="predicted"/>
<feature type="domain" description="N-acetyltransferase" evidence="1">
    <location>
        <begin position="166"/>
        <end position="318"/>
    </location>
</feature>
<dbReference type="InterPro" id="IPR016181">
    <property type="entry name" value="Acyl_CoA_acyltransferase"/>
</dbReference>
<gene>
    <name evidence="3" type="ORF">GWK17_16655</name>
</gene>
<sequence length="325" mass="38373">MELWNIYDQYRHRTDRVHERGQEMKAGDYHLVVHVWIVNDDGQFLIQRRQPWKIGFPNMWDCSAAGSAVMGDDSEQAAIREVKEEIGIDLDIEKGERIFTVRFSQGFDDIWLVRQNVAIEELQLQEEEVAEARWASEEEIKEMVKKGEFIPFNYFDQLFEIIHSGISLKKASIEDAEELLALQREVFMPLYKKYKDHETSPVTQTMERFMARFERGTYFKILFDGELAGSVLVYEKSPGLMRLHIINILEKHHNKGIAQAVMKRLEIMYPEADAWELDTILTEKRNCYLYEKMGYKRTGEEKVINKELTIIRYRKDFNLSKIVSI</sequence>
<dbReference type="PROSITE" id="PS51186">
    <property type="entry name" value="GNAT"/>
    <property type="match status" value="1"/>
</dbReference>
<protein>
    <submittedName>
        <fullName evidence="3">GNAT family N-acetyltransferase</fullName>
    </submittedName>
</protein>
<dbReference type="InterPro" id="IPR000086">
    <property type="entry name" value="NUDIX_hydrolase_dom"/>
</dbReference>
<dbReference type="Gene3D" id="3.90.79.10">
    <property type="entry name" value="Nucleoside Triphosphate Pyrophosphohydrolase"/>
    <property type="match status" value="1"/>
</dbReference>
<evidence type="ECO:0000313" key="4">
    <source>
        <dbReference type="Proteomes" id="UP000587942"/>
    </source>
</evidence>
<dbReference type="Proteomes" id="UP000587942">
    <property type="component" value="Unassembled WGS sequence"/>
</dbReference>
<dbReference type="RefSeq" id="WP_167833487.1">
    <property type="nucleotide sequence ID" value="NZ_JAAVUM010000012.1"/>
</dbReference>
<evidence type="ECO:0000313" key="3">
    <source>
        <dbReference type="EMBL" id="NKE07079.1"/>
    </source>
</evidence>
<dbReference type="AlphaFoldDB" id="A0A846TJY4"/>
<dbReference type="SUPFAM" id="SSF55729">
    <property type="entry name" value="Acyl-CoA N-acyltransferases (Nat)"/>
    <property type="match status" value="1"/>
</dbReference>
<dbReference type="CDD" id="cd04693">
    <property type="entry name" value="NUDIX_Hydrolase"/>
    <property type="match status" value="1"/>
</dbReference>
<dbReference type="EMBL" id="JAAVUM010000012">
    <property type="protein sequence ID" value="NKE07079.1"/>
    <property type="molecule type" value="Genomic_DNA"/>
</dbReference>
<organism evidence="3 4">
    <name type="scientific">Mesobacillus selenatarsenatis</name>
    <dbReference type="NCBI Taxonomy" id="388741"/>
    <lineage>
        <taxon>Bacteria</taxon>
        <taxon>Bacillati</taxon>
        <taxon>Bacillota</taxon>
        <taxon>Bacilli</taxon>
        <taxon>Bacillales</taxon>
        <taxon>Bacillaceae</taxon>
        <taxon>Mesobacillus</taxon>
    </lineage>
</organism>
<evidence type="ECO:0000259" key="2">
    <source>
        <dbReference type="PROSITE" id="PS51462"/>
    </source>
</evidence>
<dbReference type="PANTHER" id="PTHR10885:SF0">
    <property type="entry name" value="ISOPENTENYL-DIPHOSPHATE DELTA-ISOMERASE"/>
    <property type="match status" value="1"/>
</dbReference>
<dbReference type="PANTHER" id="PTHR10885">
    <property type="entry name" value="ISOPENTENYL-DIPHOSPHATE DELTA-ISOMERASE"/>
    <property type="match status" value="1"/>
</dbReference>
<evidence type="ECO:0000259" key="1">
    <source>
        <dbReference type="PROSITE" id="PS51186"/>
    </source>
</evidence>
<dbReference type="GO" id="GO:0016747">
    <property type="term" value="F:acyltransferase activity, transferring groups other than amino-acyl groups"/>
    <property type="evidence" value="ECO:0007669"/>
    <property type="project" value="InterPro"/>
</dbReference>
<dbReference type="Gene3D" id="3.40.630.30">
    <property type="match status" value="1"/>
</dbReference>
<keyword evidence="3" id="KW-0808">Transferase</keyword>
<dbReference type="InterPro" id="IPR015797">
    <property type="entry name" value="NUDIX_hydrolase-like_dom_sf"/>
</dbReference>
<comment type="caution">
    <text evidence="3">The sequence shown here is derived from an EMBL/GenBank/DDBJ whole genome shotgun (WGS) entry which is preliminary data.</text>
</comment>
<accession>A0A846TJY4</accession>
<dbReference type="SUPFAM" id="SSF55811">
    <property type="entry name" value="Nudix"/>
    <property type="match status" value="1"/>
</dbReference>
<reference evidence="3 4" key="1">
    <citation type="submission" date="2020-03" db="EMBL/GenBank/DDBJ databases">
        <authorList>
            <person name="Sun Q."/>
        </authorList>
    </citation>
    <scope>NUCLEOTIDE SEQUENCE [LARGE SCALE GENOMIC DNA]</scope>
    <source>
        <strain evidence="3 4">KACC 21451</strain>
    </source>
</reference>
<dbReference type="InterPro" id="IPR000182">
    <property type="entry name" value="GNAT_dom"/>
</dbReference>
<dbReference type="PROSITE" id="PS51462">
    <property type="entry name" value="NUDIX"/>
    <property type="match status" value="1"/>
</dbReference>
<feature type="domain" description="Nudix hydrolase" evidence="2">
    <location>
        <begin position="28"/>
        <end position="157"/>
    </location>
</feature>
<dbReference type="Pfam" id="PF00293">
    <property type="entry name" value="NUDIX"/>
    <property type="match status" value="1"/>
</dbReference>